<protein>
    <submittedName>
        <fullName evidence="2">Uncharacterized protein</fullName>
    </submittedName>
</protein>
<evidence type="ECO:0000313" key="3">
    <source>
        <dbReference type="Proteomes" id="UP000188600"/>
    </source>
</evidence>
<sequence>MGKWTCQCGYPMNDHAAPDPNAFSVYSDELWEEIMNTADADNKIAYEDISDASYYVWECPSCHGLMVFGEDDTPNRYTFYRKVNLDSEEEEQVTDSSSSDTIYRVATVTFSEFDKEYTYICDDESIKEDHFVVVPVGISNVEKIAHVEKVYKASQKDISYPIHKLKRVIKRYSEFDKSKTDEIVSELRVAGRCLDITDFSTSIVANDYFDILYNKLGHWWLEVNGVPIPMRVTLLVANFEKYHVDCAVHIKPLKINCSTFQSLKLCTDFEVDAARWIAVISGEYVWGNSWELDGTQFGITCEESPEFEDEVVCGKYSRVPYYDIWRSSWSERYGFNLAWKPYESDGDLSVDFYIS</sequence>
<dbReference type="Proteomes" id="UP000188600">
    <property type="component" value="Unassembled WGS sequence"/>
</dbReference>
<dbReference type="EMBL" id="MSPR01000030">
    <property type="protein sequence ID" value="ONK25689.1"/>
    <property type="molecule type" value="Genomic_DNA"/>
</dbReference>
<proteinExistence type="predicted"/>
<gene>
    <name evidence="1" type="ORF">BVE84_09960</name>
    <name evidence="2" type="ORF">BVE86_08600</name>
</gene>
<evidence type="ECO:0000313" key="1">
    <source>
        <dbReference type="EMBL" id="ONK25689.1"/>
    </source>
</evidence>
<dbReference type="RefSeq" id="WP_076996848.1">
    <property type="nucleotide sequence ID" value="NZ_MSPR01000030.1"/>
</dbReference>
<dbReference type="AlphaFoldDB" id="A0AB36JQE6"/>
<reference evidence="3 4" key="1">
    <citation type="submission" date="2016-12" db="EMBL/GenBank/DDBJ databases">
        <authorList>
            <person name="Gulvik C.A."/>
        </authorList>
    </citation>
    <scope>NUCLEOTIDE SEQUENCE [LARGE SCALE GENOMIC DNA]</scope>
    <source>
        <strain evidence="1 4">12-5202</strain>
        <strain evidence="2 3">12-5291</strain>
    </source>
</reference>
<name>A0AB36JQE6_9STRE</name>
<evidence type="ECO:0000313" key="4">
    <source>
        <dbReference type="Proteomes" id="UP000188946"/>
    </source>
</evidence>
<comment type="caution">
    <text evidence="2">The sequence shown here is derived from an EMBL/GenBank/DDBJ whole genome shotgun (WGS) entry which is preliminary data.</text>
</comment>
<dbReference type="EMBL" id="MSPT01000019">
    <property type="protein sequence ID" value="ONK25991.1"/>
    <property type="molecule type" value="Genomic_DNA"/>
</dbReference>
<accession>A0AB36JQE6</accession>
<dbReference type="Proteomes" id="UP000188946">
    <property type="component" value="Unassembled WGS sequence"/>
</dbReference>
<evidence type="ECO:0000313" key="2">
    <source>
        <dbReference type="EMBL" id="ONK25991.1"/>
    </source>
</evidence>
<organism evidence="2 3">
    <name type="scientific">Streptococcus azizii</name>
    <dbReference type="NCBI Taxonomy" id="1579424"/>
    <lineage>
        <taxon>Bacteria</taxon>
        <taxon>Bacillati</taxon>
        <taxon>Bacillota</taxon>
        <taxon>Bacilli</taxon>
        <taxon>Lactobacillales</taxon>
        <taxon>Streptococcaceae</taxon>
        <taxon>Streptococcus</taxon>
    </lineage>
</organism>
<keyword evidence="4" id="KW-1185">Reference proteome</keyword>